<dbReference type="Proteomes" id="UP000186594">
    <property type="component" value="Unassembled WGS sequence"/>
</dbReference>
<evidence type="ECO:0000313" key="2">
    <source>
        <dbReference type="EMBL" id="OLL22565.1"/>
    </source>
</evidence>
<keyword evidence="3" id="KW-1185">Reference proteome</keyword>
<dbReference type="OrthoDB" id="2158714at2759"/>
<dbReference type="GO" id="GO:0007034">
    <property type="term" value="P:vacuolar transport"/>
    <property type="evidence" value="ECO:0007669"/>
    <property type="project" value="TreeGrafter"/>
</dbReference>
<proteinExistence type="predicted"/>
<dbReference type="EMBL" id="LXFE01003037">
    <property type="protein sequence ID" value="OLL22565.1"/>
    <property type="molecule type" value="Genomic_DNA"/>
</dbReference>
<dbReference type="PANTHER" id="PTHR28218:SF1">
    <property type="entry name" value="VPS4-ASSOCIATED PROTEIN 1"/>
    <property type="match status" value="1"/>
</dbReference>
<gene>
    <name evidence="2" type="ORF">NEOLI_000768</name>
</gene>
<dbReference type="Pfam" id="PF08432">
    <property type="entry name" value="Vfa1"/>
    <property type="match status" value="1"/>
</dbReference>
<accession>A0A1U7LIT5</accession>
<reference evidence="2 3" key="1">
    <citation type="submission" date="2016-04" db="EMBL/GenBank/DDBJ databases">
        <title>Evolutionary innovation and constraint leading to complex multicellularity in the Ascomycota.</title>
        <authorList>
            <person name="Cisse O."/>
            <person name="Nguyen A."/>
            <person name="Hewitt D.A."/>
            <person name="Jedd G."/>
            <person name="Stajich J.E."/>
        </authorList>
    </citation>
    <scope>NUCLEOTIDE SEQUENCE [LARGE SCALE GENOMIC DNA]</scope>
    <source>
        <strain evidence="2 3">DAH-3</strain>
    </source>
</reference>
<dbReference type="AlphaFoldDB" id="A0A1U7LIT5"/>
<evidence type="ECO:0000256" key="1">
    <source>
        <dbReference type="SAM" id="MobiDB-lite"/>
    </source>
</evidence>
<comment type="caution">
    <text evidence="2">The sequence shown here is derived from an EMBL/GenBank/DDBJ whole genome shotgun (WGS) entry which is preliminary data.</text>
</comment>
<name>A0A1U7LIT5_NEOID</name>
<feature type="region of interest" description="Disordered" evidence="1">
    <location>
        <begin position="94"/>
        <end position="145"/>
    </location>
</feature>
<evidence type="ECO:0000313" key="3">
    <source>
        <dbReference type="Proteomes" id="UP000186594"/>
    </source>
</evidence>
<protein>
    <submittedName>
        <fullName evidence="2">UPF0589 protein</fullName>
    </submittedName>
</protein>
<dbReference type="GO" id="GO:0005768">
    <property type="term" value="C:endosome"/>
    <property type="evidence" value="ECO:0007669"/>
    <property type="project" value="TreeGrafter"/>
</dbReference>
<dbReference type="InterPro" id="IPR013640">
    <property type="entry name" value="Vfa1"/>
</dbReference>
<organism evidence="2 3">
    <name type="scientific">Neolecta irregularis (strain DAH-3)</name>
    <dbReference type="NCBI Taxonomy" id="1198029"/>
    <lineage>
        <taxon>Eukaryota</taxon>
        <taxon>Fungi</taxon>
        <taxon>Dikarya</taxon>
        <taxon>Ascomycota</taxon>
        <taxon>Taphrinomycotina</taxon>
        <taxon>Neolectales</taxon>
        <taxon>Neolectaceae</taxon>
        <taxon>Neolecta</taxon>
    </lineage>
</organism>
<feature type="region of interest" description="Disordered" evidence="1">
    <location>
        <begin position="163"/>
        <end position="189"/>
    </location>
</feature>
<feature type="compositionally biased region" description="Basic and acidic residues" evidence="1">
    <location>
        <begin position="117"/>
        <end position="144"/>
    </location>
</feature>
<sequence length="189" mass="21911">MLFNLCSPREWMTSQPPFQNLYHLRHAAHEKPCYVCMKGTTIVLITPDSKDWFYACKGHLVDRNFALPVVDREEEERIAKEKEIARVKIEWEEKKAKKAKTKVEKSKDTAENSLNKSDSEEKTEGRLGGKLDETPAEDKPKENRIYILNREVYGMRTNRIRQAQNAKKVHEAYKSLDSLPSAPKHKPGE</sequence>
<dbReference type="PANTHER" id="PTHR28218">
    <property type="entry name" value="VPS4-ASSOCIATED PROTEIN 1"/>
    <property type="match status" value="1"/>
</dbReference>
<feature type="compositionally biased region" description="Basic and acidic residues" evidence="1">
    <location>
        <begin position="94"/>
        <end position="110"/>
    </location>
</feature>
<dbReference type="OMA" id="FYVCPAH"/>